<gene>
    <name evidence="1" type="ORF">PACLA_8A047151</name>
</gene>
<evidence type="ECO:0000313" key="2">
    <source>
        <dbReference type="Proteomes" id="UP001152795"/>
    </source>
</evidence>
<comment type="caution">
    <text evidence="1">The sequence shown here is derived from an EMBL/GenBank/DDBJ whole genome shotgun (WGS) entry which is preliminary data.</text>
</comment>
<accession>A0A7D9IJE9</accession>
<name>A0A7D9IJE9_PARCT</name>
<keyword evidence="2" id="KW-1185">Reference proteome</keyword>
<dbReference type="AlphaFoldDB" id="A0A7D9IJE9"/>
<evidence type="ECO:0000313" key="1">
    <source>
        <dbReference type="EMBL" id="CAB4008323.1"/>
    </source>
</evidence>
<proteinExistence type="predicted"/>
<sequence length="133" mass="15835">MWIRVNQIPPVGVDNHKWFTTVPVLMRNDWGVMENAHRECVTQFGEQLLYTPLLTWYDWESLLLVARSKIRFATLKTQDDAALVTFDYRWKENCARMCINPEDAEQLRLRMMMMGDKYVCVDNLLDYILLLED</sequence>
<organism evidence="1 2">
    <name type="scientific">Paramuricea clavata</name>
    <name type="common">Red gorgonian</name>
    <name type="synonym">Violescent sea-whip</name>
    <dbReference type="NCBI Taxonomy" id="317549"/>
    <lineage>
        <taxon>Eukaryota</taxon>
        <taxon>Metazoa</taxon>
        <taxon>Cnidaria</taxon>
        <taxon>Anthozoa</taxon>
        <taxon>Octocorallia</taxon>
        <taxon>Malacalcyonacea</taxon>
        <taxon>Plexauridae</taxon>
        <taxon>Paramuricea</taxon>
    </lineage>
</organism>
<dbReference type="EMBL" id="CACRXK020006089">
    <property type="protein sequence ID" value="CAB4008323.1"/>
    <property type="molecule type" value="Genomic_DNA"/>
</dbReference>
<reference evidence="1" key="1">
    <citation type="submission" date="2020-04" db="EMBL/GenBank/DDBJ databases">
        <authorList>
            <person name="Alioto T."/>
            <person name="Alioto T."/>
            <person name="Gomez Garrido J."/>
        </authorList>
    </citation>
    <scope>NUCLEOTIDE SEQUENCE</scope>
    <source>
        <strain evidence="1">A484AB</strain>
    </source>
</reference>
<protein>
    <submittedName>
        <fullName evidence="1">Uncharacterized protein</fullName>
    </submittedName>
</protein>
<dbReference type="Proteomes" id="UP001152795">
    <property type="component" value="Unassembled WGS sequence"/>
</dbReference>